<evidence type="ECO:0000256" key="1">
    <source>
        <dbReference type="ARBA" id="ARBA00022679"/>
    </source>
</evidence>
<evidence type="ECO:0000256" key="2">
    <source>
        <dbReference type="ARBA" id="ARBA00023315"/>
    </source>
</evidence>
<dbReference type="InterPro" id="IPR016181">
    <property type="entry name" value="Acyl_CoA_acyltransferase"/>
</dbReference>
<name>A0A1X7G401_9PROT</name>
<dbReference type="CDD" id="cd04301">
    <property type="entry name" value="NAT_SF"/>
    <property type="match status" value="1"/>
</dbReference>
<dbReference type="PROSITE" id="PS51186">
    <property type="entry name" value="GNAT"/>
    <property type="match status" value="1"/>
</dbReference>
<dbReference type="STRING" id="286727.SAMN02982917_3222"/>
<evidence type="ECO:0000259" key="3">
    <source>
        <dbReference type="PROSITE" id="PS51186"/>
    </source>
</evidence>
<dbReference type="PANTHER" id="PTHR43877">
    <property type="entry name" value="AMINOALKYLPHOSPHONATE N-ACETYLTRANSFERASE-RELATED-RELATED"/>
    <property type="match status" value="1"/>
</dbReference>
<dbReference type="AlphaFoldDB" id="A0A1X7G401"/>
<dbReference type="Pfam" id="PF00583">
    <property type="entry name" value="Acetyltransf_1"/>
    <property type="match status" value="1"/>
</dbReference>
<dbReference type="SUPFAM" id="SSF55729">
    <property type="entry name" value="Acyl-CoA N-acyltransferases (Nat)"/>
    <property type="match status" value="1"/>
</dbReference>
<keyword evidence="2" id="KW-0012">Acyltransferase</keyword>
<protein>
    <submittedName>
        <fullName evidence="4">Acetyltransferase (GNAT) domain-containing protein</fullName>
    </submittedName>
</protein>
<dbReference type="InterPro" id="IPR050832">
    <property type="entry name" value="Bact_Acetyltransf"/>
</dbReference>
<dbReference type="GO" id="GO:0016747">
    <property type="term" value="F:acyltransferase activity, transferring groups other than amino-acyl groups"/>
    <property type="evidence" value="ECO:0007669"/>
    <property type="project" value="InterPro"/>
</dbReference>
<dbReference type="Proteomes" id="UP000192936">
    <property type="component" value="Unassembled WGS sequence"/>
</dbReference>
<evidence type="ECO:0000313" key="5">
    <source>
        <dbReference type="Proteomes" id="UP000192936"/>
    </source>
</evidence>
<dbReference type="EMBL" id="FXAK01000007">
    <property type="protein sequence ID" value="SMF63578.1"/>
    <property type="molecule type" value="Genomic_DNA"/>
</dbReference>
<keyword evidence="1 4" id="KW-0808">Transferase</keyword>
<organism evidence="4 5">
    <name type="scientific">Azospirillum oryzae</name>
    <dbReference type="NCBI Taxonomy" id="286727"/>
    <lineage>
        <taxon>Bacteria</taxon>
        <taxon>Pseudomonadati</taxon>
        <taxon>Pseudomonadota</taxon>
        <taxon>Alphaproteobacteria</taxon>
        <taxon>Rhodospirillales</taxon>
        <taxon>Azospirillaceae</taxon>
        <taxon>Azospirillum</taxon>
    </lineage>
</organism>
<dbReference type="InterPro" id="IPR000182">
    <property type="entry name" value="GNAT_dom"/>
</dbReference>
<proteinExistence type="predicted"/>
<reference evidence="4 5" key="1">
    <citation type="submission" date="2017-04" db="EMBL/GenBank/DDBJ databases">
        <authorList>
            <person name="Afonso C.L."/>
            <person name="Miller P.J."/>
            <person name="Scott M.A."/>
            <person name="Spackman E."/>
            <person name="Goraichik I."/>
            <person name="Dimitrov K.M."/>
            <person name="Suarez D.L."/>
            <person name="Swayne D.E."/>
        </authorList>
    </citation>
    <scope>NUCLEOTIDE SEQUENCE [LARGE SCALE GENOMIC DNA]</scope>
    <source>
        <strain evidence="4 5">A2P</strain>
    </source>
</reference>
<accession>A0A1X7G401</accession>
<feature type="domain" description="N-acetyltransferase" evidence="3">
    <location>
        <begin position="6"/>
        <end position="176"/>
    </location>
</feature>
<sequence>MRDAGFTIRPAQPEDAEAVGELLRASYPPLMAAGYPADVLDRALPAMMKANPLLLRSGTYHLAVADDGAAESAIVGCGGWTREPPGPPCQPVDPTVGHIRHFATHPGYLRRGVGTALLGRCIAEARTAGVRRLECLSSLVAERFYASAGFRPVGRRSVILAPGVQFDSIVMALELSAGG</sequence>
<dbReference type="Gene3D" id="3.40.630.30">
    <property type="match status" value="1"/>
</dbReference>
<gene>
    <name evidence="4" type="ORF">SAMN02982917_3222</name>
</gene>
<evidence type="ECO:0000313" key="4">
    <source>
        <dbReference type="EMBL" id="SMF63578.1"/>
    </source>
</evidence>
<dbReference type="RefSeq" id="WP_244560703.1">
    <property type="nucleotide sequence ID" value="NZ_FXAK01000007.1"/>
</dbReference>